<evidence type="ECO:0000256" key="1">
    <source>
        <dbReference type="ARBA" id="ARBA00022801"/>
    </source>
</evidence>
<dbReference type="HAMAP" id="MF_01940">
    <property type="entry name" value="RNA_CPDase"/>
    <property type="match status" value="1"/>
</dbReference>
<dbReference type="Pfam" id="PF13563">
    <property type="entry name" value="2_5_RNA_ligase2"/>
    <property type="match status" value="1"/>
</dbReference>
<gene>
    <name evidence="3" type="primary">thpR</name>
    <name evidence="3" type="ORF">HYG87_09820</name>
</gene>
<dbReference type="EC" id="3.1.4.58" evidence="2"/>
<dbReference type="KEGG" id="meme:HYG87_09820"/>
<dbReference type="OrthoDB" id="44091at2157"/>
<feature type="active site" description="Proton acceptor" evidence="2">
    <location>
        <position position="125"/>
    </location>
</feature>
<protein>
    <recommendedName>
        <fullName evidence="2">RNA 2',3'-cyclic phosphodiesterase</fullName>
        <shortName evidence="2">RNA 2',3'-CPDase</shortName>
        <ecNumber evidence="2">3.1.4.58</ecNumber>
    </recommendedName>
</protein>
<evidence type="ECO:0000256" key="2">
    <source>
        <dbReference type="HAMAP-Rule" id="MF_01940"/>
    </source>
</evidence>
<comment type="similarity">
    <text evidence="2">Belongs to the 2H phosphoesterase superfamily. ThpR family.</text>
</comment>
<accession>A0A8T8K8I9</accession>
<dbReference type="InterPro" id="IPR009097">
    <property type="entry name" value="Cyclic_Pdiesterase"/>
</dbReference>
<dbReference type="Proteomes" id="UP000681041">
    <property type="component" value="Chromosome"/>
</dbReference>
<dbReference type="EMBL" id="CP058560">
    <property type="protein sequence ID" value="QUH24367.1"/>
    <property type="molecule type" value="Genomic_DNA"/>
</dbReference>
<feature type="active site" description="Proton donor" evidence="2">
    <location>
        <position position="40"/>
    </location>
</feature>
<dbReference type="SUPFAM" id="SSF55144">
    <property type="entry name" value="LigT-like"/>
    <property type="match status" value="1"/>
</dbReference>
<reference evidence="3" key="1">
    <citation type="submission" date="2020-07" db="EMBL/GenBank/DDBJ databases">
        <title>Methanobacterium. sp. MethCan genome.</title>
        <authorList>
            <person name="Postec A."/>
            <person name="Quemeneur M."/>
        </authorList>
    </citation>
    <scope>NUCLEOTIDE SEQUENCE</scope>
    <source>
        <strain evidence="3">MethCAN</strain>
    </source>
</reference>
<feature type="short sequence motif" description="HXTX 2" evidence="2">
    <location>
        <begin position="125"/>
        <end position="128"/>
    </location>
</feature>
<dbReference type="GO" id="GO:0008664">
    <property type="term" value="F:RNA 2',3'-cyclic 3'-phosphodiesterase activity"/>
    <property type="evidence" value="ECO:0007669"/>
    <property type="project" value="UniProtKB-EC"/>
</dbReference>
<sequence>MRTFLAADIDKSLNAGIVDVQEKLKSVEAPVKFVESENLHFTLKFFGDISKDKINEISSVTEEKLKNHDPFSISIEGMGVFPSLRYIRVLWIGTKDTDSFSSMQKDLDDEFIKMGFSKERSYLPHLTIGRLKGSANKELLVEKIEELKEVKIGNMKIDQLVLKKSELTPEGPIYTNLEVFKL</sequence>
<dbReference type="GO" id="GO:0004113">
    <property type="term" value="F:2',3'-cyclic-nucleotide 3'-phosphodiesterase activity"/>
    <property type="evidence" value="ECO:0007669"/>
    <property type="project" value="InterPro"/>
</dbReference>
<name>A0A8T8K8I9_9EURY</name>
<keyword evidence="1 2" id="KW-0378">Hydrolase</keyword>
<dbReference type="NCBIfam" id="TIGR02258">
    <property type="entry name" value="2_5_ligase"/>
    <property type="match status" value="1"/>
</dbReference>
<dbReference type="PANTHER" id="PTHR35561">
    <property type="entry name" value="RNA 2',3'-CYCLIC PHOSPHODIESTERASE"/>
    <property type="match status" value="1"/>
</dbReference>
<evidence type="ECO:0000313" key="4">
    <source>
        <dbReference type="Proteomes" id="UP000681041"/>
    </source>
</evidence>
<evidence type="ECO:0000313" key="3">
    <source>
        <dbReference type="EMBL" id="QUH24367.1"/>
    </source>
</evidence>
<organism evidence="3 4">
    <name type="scientific">Methanobacterium alkalithermotolerans</name>
    <dbReference type="NCBI Taxonomy" id="2731220"/>
    <lineage>
        <taxon>Archaea</taxon>
        <taxon>Methanobacteriati</taxon>
        <taxon>Methanobacteriota</taxon>
        <taxon>Methanomada group</taxon>
        <taxon>Methanobacteria</taxon>
        <taxon>Methanobacteriales</taxon>
        <taxon>Methanobacteriaceae</taxon>
        <taxon>Methanobacterium</taxon>
    </lineage>
</organism>
<keyword evidence="4" id="KW-1185">Reference proteome</keyword>
<dbReference type="AlphaFoldDB" id="A0A8T8K8I9"/>
<proteinExistence type="inferred from homology"/>
<comment type="function">
    <text evidence="2">Hydrolyzes RNA 2',3'-cyclic phosphodiester to an RNA 2'-phosphomonoester.</text>
</comment>
<dbReference type="InterPro" id="IPR004175">
    <property type="entry name" value="RNA_CPDase"/>
</dbReference>
<comment type="catalytic activity">
    <reaction evidence="2">
        <text>a 3'-end 2',3'-cyclophospho-ribonucleotide-RNA + H2O = a 3'-end 2'-phospho-ribonucleotide-RNA + H(+)</text>
        <dbReference type="Rhea" id="RHEA:11828"/>
        <dbReference type="Rhea" id="RHEA-COMP:10464"/>
        <dbReference type="Rhea" id="RHEA-COMP:17353"/>
        <dbReference type="ChEBI" id="CHEBI:15377"/>
        <dbReference type="ChEBI" id="CHEBI:15378"/>
        <dbReference type="ChEBI" id="CHEBI:83064"/>
        <dbReference type="ChEBI" id="CHEBI:173113"/>
        <dbReference type="EC" id="3.1.4.58"/>
    </reaction>
</comment>
<dbReference type="PANTHER" id="PTHR35561:SF1">
    <property type="entry name" value="RNA 2',3'-CYCLIC PHOSPHODIESTERASE"/>
    <property type="match status" value="1"/>
</dbReference>
<dbReference type="Gene3D" id="3.90.1140.10">
    <property type="entry name" value="Cyclic phosphodiesterase"/>
    <property type="match status" value="1"/>
</dbReference>
<feature type="short sequence motif" description="HXTX 1" evidence="2">
    <location>
        <begin position="40"/>
        <end position="43"/>
    </location>
</feature>